<name>A0AAE0WT54_9PEZI</name>
<evidence type="ECO:0000256" key="1">
    <source>
        <dbReference type="SAM" id="Phobius"/>
    </source>
</evidence>
<dbReference type="AlphaFoldDB" id="A0AAE0WT54"/>
<reference evidence="2" key="1">
    <citation type="submission" date="2023-07" db="EMBL/GenBank/DDBJ databases">
        <title>Black Yeasts Isolated from many extreme environments.</title>
        <authorList>
            <person name="Coleine C."/>
            <person name="Stajich J.E."/>
            <person name="Selbmann L."/>
        </authorList>
    </citation>
    <scope>NUCLEOTIDE SEQUENCE</scope>
    <source>
        <strain evidence="2">CCFEE 5485</strain>
    </source>
</reference>
<keyword evidence="1" id="KW-1133">Transmembrane helix</keyword>
<keyword evidence="1" id="KW-0812">Transmembrane</keyword>
<dbReference type="Proteomes" id="UP001274830">
    <property type="component" value="Unassembled WGS sequence"/>
</dbReference>
<dbReference type="EMBL" id="JAUTXT010000006">
    <property type="protein sequence ID" value="KAK3677650.1"/>
    <property type="molecule type" value="Genomic_DNA"/>
</dbReference>
<accession>A0AAE0WT54</accession>
<gene>
    <name evidence="2" type="ORF">LTR78_002500</name>
</gene>
<keyword evidence="1" id="KW-0472">Membrane</keyword>
<organism evidence="2 3">
    <name type="scientific">Recurvomyces mirabilis</name>
    <dbReference type="NCBI Taxonomy" id="574656"/>
    <lineage>
        <taxon>Eukaryota</taxon>
        <taxon>Fungi</taxon>
        <taxon>Dikarya</taxon>
        <taxon>Ascomycota</taxon>
        <taxon>Pezizomycotina</taxon>
        <taxon>Dothideomycetes</taxon>
        <taxon>Dothideomycetidae</taxon>
        <taxon>Mycosphaerellales</taxon>
        <taxon>Teratosphaeriaceae</taxon>
        <taxon>Recurvomyces</taxon>
    </lineage>
</organism>
<proteinExistence type="predicted"/>
<comment type="caution">
    <text evidence="2">The sequence shown here is derived from an EMBL/GenBank/DDBJ whole genome shotgun (WGS) entry which is preliminary data.</text>
</comment>
<feature type="transmembrane region" description="Helical" evidence="1">
    <location>
        <begin position="20"/>
        <end position="42"/>
    </location>
</feature>
<keyword evidence="3" id="KW-1185">Reference proteome</keyword>
<sequence>MSLPTTGSSPTLSAQTFMPLLYAIAVPVPVVVIVLGGILGTFRCIRARRRKARAAAEQLDVEMVVPTVLAAPVVPPDSITLTRPSRESDRSVLYHAWHGSARVNGRVSNSGLTVPLPEPQLPGLLPQRTISDSDVSSLALDETHASPSKAEHP</sequence>
<evidence type="ECO:0000313" key="2">
    <source>
        <dbReference type="EMBL" id="KAK3677650.1"/>
    </source>
</evidence>
<evidence type="ECO:0000313" key="3">
    <source>
        <dbReference type="Proteomes" id="UP001274830"/>
    </source>
</evidence>
<protein>
    <submittedName>
        <fullName evidence="2">Uncharacterized protein</fullName>
    </submittedName>
</protein>